<reference evidence="2 3" key="1">
    <citation type="submission" date="2019-11" db="EMBL/GenBank/DDBJ databases">
        <title>Complete genome sequence of Corynebacterium kalinowskii 1959, a novel Corynebacterium species isolated from soil of a small paddock in Vilsendorf, Germany.</title>
        <authorList>
            <person name="Schaffert L."/>
            <person name="Ruwe M."/>
            <person name="Milse J."/>
            <person name="Hanuschka K."/>
            <person name="Ortseifen V."/>
            <person name="Droste J."/>
            <person name="Brandt D."/>
            <person name="Schlueter L."/>
            <person name="Kutter Y."/>
            <person name="Vinke S."/>
            <person name="Viehoefer P."/>
            <person name="Jacob L."/>
            <person name="Luebke N.-C."/>
            <person name="Schulte-Berndt E."/>
            <person name="Hain C."/>
            <person name="Linder M."/>
            <person name="Schmidt P."/>
            <person name="Wollenschlaeger L."/>
            <person name="Luttermann T."/>
            <person name="Thieme E."/>
            <person name="Hassa J."/>
            <person name="Haak M."/>
            <person name="Wittchen M."/>
            <person name="Mentz A."/>
            <person name="Persicke M."/>
            <person name="Busche T."/>
            <person name="Ruckert C."/>
        </authorList>
    </citation>
    <scope>NUCLEOTIDE SEQUENCE [LARGE SCALE GENOMIC DNA]</scope>
    <source>
        <strain evidence="2 3">2039</strain>
    </source>
</reference>
<dbReference type="Proteomes" id="UP000424462">
    <property type="component" value="Chromosome"/>
</dbReference>
<keyword evidence="1" id="KW-0812">Transmembrane</keyword>
<dbReference type="AlphaFoldDB" id="A0A6B8WMS8"/>
<evidence type="ECO:0000256" key="1">
    <source>
        <dbReference type="SAM" id="Phobius"/>
    </source>
</evidence>
<gene>
    <name evidence="2" type="ORF">COCCU_08570</name>
</gene>
<organism evidence="2 3">
    <name type="scientific">Corynebacterium occultum</name>
    <dbReference type="NCBI Taxonomy" id="2675219"/>
    <lineage>
        <taxon>Bacteria</taxon>
        <taxon>Bacillati</taxon>
        <taxon>Actinomycetota</taxon>
        <taxon>Actinomycetes</taxon>
        <taxon>Mycobacteriales</taxon>
        <taxon>Corynebacteriaceae</taxon>
        <taxon>Corynebacterium</taxon>
    </lineage>
</organism>
<dbReference type="EMBL" id="CP046455">
    <property type="protein sequence ID" value="QGU07638.1"/>
    <property type="molecule type" value="Genomic_DNA"/>
</dbReference>
<keyword evidence="1" id="KW-1133">Transmembrane helix</keyword>
<feature type="transmembrane region" description="Helical" evidence="1">
    <location>
        <begin position="12"/>
        <end position="35"/>
    </location>
</feature>
<name>A0A6B8WMS8_9CORY</name>
<sequence>MGAQLHTARQYGFAYSALAFSVAGFLVACLGWGLLSREATIMAVVVSLMGIVCLTGYAITVKNQPDD</sequence>
<dbReference type="KEGG" id="cok:COCCU_08570"/>
<keyword evidence="3" id="KW-1185">Reference proteome</keyword>
<feature type="transmembrane region" description="Helical" evidence="1">
    <location>
        <begin position="41"/>
        <end position="61"/>
    </location>
</feature>
<protein>
    <submittedName>
        <fullName evidence="2">Uncharacterized protein</fullName>
    </submittedName>
</protein>
<evidence type="ECO:0000313" key="3">
    <source>
        <dbReference type="Proteomes" id="UP000424462"/>
    </source>
</evidence>
<accession>A0A6B8WMS8</accession>
<proteinExistence type="predicted"/>
<keyword evidence="1" id="KW-0472">Membrane</keyword>
<evidence type="ECO:0000313" key="2">
    <source>
        <dbReference type="EMBL" id="QGU07638.1"/>
    </source>
</evidence>